<feature type="domain" description="Large ribosomal subunit protein uL15/eL18" evidence="3">
    <location>
        <begin position="4"/>
        <end position="46"/>
    </location>
</feature>
<proteinExistence type="predicted"/>
<dbReference type="GO" id="GO:0003735">
    <property type="term" value="F:structural constituent of ribosome"/>
    <property type="evidence" value="ECO:0007669"/>
    <property type="project" value="InterPro"/>
</dbReference>
<evidence type="ECO:0000256" key="2">
    <source>
        <dbReference type="ARBA" id="ARBA00023274"/>
    </source>
</evidence>
<name>A0A118K6X3_CYNCS</name>
<evidence type="ECO:0000313" key="4">
    <source>
        <dbReference type="EMBL" id="KVI11325.1"/>
    </source>
</evidence>
<keyword evidence="5" id="KW-1185">Reference proteome</keyword>
<reference evidence="4 5" key="1">
    <citation type="journal article" date="2016" name="Sci. Rep.">
        <title>The genome sequence of the outbreeding globe artichoke constructed de novo incorporating a phase-aware low-pass sequencing strategy of F1 progeny.</title>
        <authorList>
            <person name="Scaglione D."/>
            <person name="Reyes-Chin-Wo S."/>
            <person name="Acquadro A."/>
            <person name="Froenicke L."/>
            <person name="Portis E."/>
            <person name="Beitel C."/>
            <person name="Tirone M."/>
            <person name="Mauro R."/>
            <person name="Lo Monaco A."/>
            <person name="Mauromicale G."/>
            <person name="Faccioli P."/>
            <person name="Cattivelli L."/>
            <person name="Rieseberg L."/>
            <person name="Michelmore R."/>
            <person name="Lanteri S."/>
        </authorList>
    </citation>
    <scope>NUCLEOTIDE SEQUENCE [LARGE SCALE GENOMIC DNA]</scope>
    <source>
        <strain evidence="4">2C</strain>
    </source>
</reference>
<dbReference type="PANTHER" id="PTHR10934">
    <property type="entry name" value="60S RIBOSOMAL PROTEIN L18"/>
    <property type="match status" value="1"/>
</dbReference>
<dbReference type="AlphaFoldDB" id="A0A118K6X3"/>
<dbReference type="PANTHER" id="PTHR10934:SF2">
    <property type="entry name" value="LARGE RIBOSOMAL SUBUNIT PROTEIN EL18"/>
    <property type="match status" value="1"/>
</dbReference>
<evidence type="ECO:0000313" key="5">
    <source>
        <dbReference type="Proteomes" id="UP000243975"/>
    </source>
</evidence>
<dbReference type="Pfam" id="PF17135">
    <property type="entry name" value="Ribosomal_L18"/>
    <property type="match status" value="1"/>
</dbReference>
<sequence length="132" mass="14982">MSGKVLLRGPKNCREAVRHFGKAPSVPDSHTKPYVRAKGRKFHKARVLVALDSYAGSHSSLFNEQTNLLLCMVQRIPNGASQQSDTIHSPFERPQNNYNLNRIYALVAGLTNQKWTQKLKTRYQSFQRDNGV</sequence>
<dbReference type="EMBL" id="LEKV01000342">
    <property type="protein sequence ID" value="KVI11325.1"/>
    <property type="molecule type" value="Genomic_DNA"/>
</dbReference>
<dbReference type="Gene3D" id="3.100.10.10">
    <property type="match status" value="1"/>
</dbReference>
<dbReference type="GO" id="GO:0006412">
    <property type="term" value="P:translation"/>
    <property type="evidence" value="ECO:0007669"/>
    <property type="project" value="InterPro"/>
</dbReference>
<comment type="caution">
    <text evidence="4">The sequence shown here is derived from an EMBL/GenBank/DDBJ whole genome shotgun (WGS) entry which is preliminary data.</text>
</comment>
<dbReference type="GO" id="GO:0022625">
    <property type="term" value="C:cytosolic large ribosomal subunit"/>
    <property type="evidence" value="ECO:0007669"/>
    <property type="project" value="TreeGrafter"/>
</dbReference>
<accession>A0A118K6X3</accession>
<protein>
    <recommendedName>
        <fullName evidence="3">Large ribosomal subunit protein uL15/eL18 domain-containing protein</fullName>
    </recommendedName>
</protein>
<keyword evidence="2" id="KW-0687">Ribonucleoprotein</keyword>
<dbReference type="InterPro" id="IPR000039">
    <property type="entry name" value="Ribosomal_eL18"/>
</dbReference>
<gene>
    <name evidence="4" type="ORF">Ccrd_010265</name>
</gene>
<dbReference type="InterPro" id="IPR021131">
    <property type="entry name" value="Ribosomal_uL15/eL18"/>
</dbReference>
<dbReference type="STRING" id="59895.A0A118K6X3"/>
<dbReference type="GO" id="GO:0003723">
    <property type="term" value="F:RNA binding"/>
    <property type="evidence" value="ECO:0007669"/>
    <property type="project" value="TreeGrafter"/>
</dbReference>
<keyword evidence="1" id="KW-0689">Ribosomal protein</keyword>
<evidence type="ECO:0000259" key="3">
    <source>
        <dbReference type="Pfam" id="PF17135"/>
    </source>
</evidence>
<evidence type="ECO:0000256" key="1">
    <source>
        <dbReference type="ARBA" id="ARBA00022980"/>
    </source>
</evidence>
<dbReference type="Proteomes" id="UP000243975">
    <property type="component" value="Unassembled WGS sequence"/>
</dbReference>
<organism evidence="4 5">
    <name type="scientific">Cynara cardunculus var. scolymus</name>
    <name type="common">Globe artichoke</name>
    <name type="synonym">Cynara scolymus</name>
    <dbReference type="NCBI Taxonomy" id="59895"/>
    <lineage>
        <taxon>Eukaryota</taxon>
        <taxon>Viridiplantae</taxon>
        <taxon>Streptophyta</taxon>
        <taxon>Embryophyta</taxon>
        <taxon>Tracheophyta</taxon>
        <taxon>Spermatophyta</taxon>
        <taxon>Magnoliopsida</taxon>
        <taxon>eudicotyledons</taxon>
        <taxon>Gunneridae</taxon>
        <taxon>Pentapetalae</taxon>
        <taxon>asterids</taxon>
        <taxon>campanulids</taxon>
        <taxon>Asterales</taxon>
        <taxon>Asteraceae</taxon>
        <taxon>Carduoideae</taxon>
        <taxon>Cardueae</taxon>
        <taxon>Carduinae</taxon>
        <taxon>Cynara</taxon>
    </lineage>
</organism>
<dbReference type="Gramene" id="KVI11325">
    <property type="protein sequence ID" value="KVI11325"/>
    <property type="gene ID" value="Ccrd_010265"/>
</dbReference>